<dbReference type="InterPro" id="IPR044231">
    <property type="entry name" value="SP1/SPL1"/>
</dbReference>
<evidence type="ECO:0000256" key="5">
    <source>
        <dbReference type="ARBA" id="ARBA00022692"/>
    </source>
</evidence>
<evidence type="ECO:0000256" key="11">
    <source>
        <dbReference type="ARBA" id="ARBA00023136"/>
    </source>
</evidence>
<dbReference type="eggNOG" id="COG1704">
    <property type="taxonomic scope" value="Bacteria"/>
</dbReference>
<protein>
    <recommendedName>
        <fullName evidence="3">RING-type E3 ubiquitin transferase</fullName>
        <ecNumber evidence="3">2.3.2.27</ecNumber>
    </recommendedName>
</protein>
<dbReference type="PANTHER" id="PTHR47568">
    <property type="match status" value="1"/>
</dbReference>
<evidence type="ECO:0000256" key="10">
    <source>
        <dbReference type="ARBA" id="ARBA00022989"/>
    </source>
</evidence>
<keyword evidence="6" id="KW-0479">Metal-binding</keyword>
<reference evidence="15" key="2">
    <citation type="submission" date="2023-11" db="EMBL/GenBank/DDBJ databases">
        <title>MicrobeMod: A computational toolkit for identifying prokaryotic methylation and restriction-modification with nanopore sequencing.</title>
        <authorList>
            <person name="Crits-Christoph A."/>
            <person name="Kang S.C."/>
            <person name="Lee H."/>
            <person name="Ostrov N."/>
        </authorList>
    </citation>
    <scope>NUCLEOTIDE SEQUENCE</scope>
    <source>
        <strain evidence="15">ATCC 51242</strain>
    </source>
</reference>
<keyword evidence="16" id="KW-1185">Reference proteome</keyword>
<dbReference type="GO" id="GO:0008270">
    <property type="term" value="F:zinc ion binding"/>
    <property type="evidence" value="ECO:0007669"/>
    <property type="project" value="UniProtKB-KW"/>
</dbReference>
<keyword evidence="10 12" id="KW-1133">Transmembrane helix</keyword>
<dbReference type="GO" id="GO:0016020">
    <property type="term" value="C:membrane"/>
    <property type="evidence" value="ECO:0007669"/>
    <property type="project" value="UniProtKB-SubCell"/>
</dbReference>
<keyword evidence="4" id="KW-0808">Transferase</keyword>
<evidence type="ECO:0000256" key="8">
    <source>
        <dbReference type="ARBA" id="ARBA00022786"/>
    </source>
</evidence>
<evidence type="ECO:0000256" key="9">
    <source>
        <dbReference type="ARBA" id="ARBA00022833"/>
    </source>
</evidence>
<dbReference type="GO" id="GO:0016874">
    <property type="term" value="F:ligase activity"/>
    <property type="evidence" value="ECO:0007669"/>
    <property type="project" value="UniProtKB-KW"/>
</dbReference>
<dbReference type="HOGENOM" id="CLU_088502_0_0_11"/>
<dbReference type="AlphaFoldDB" id="A0A023X6U1"/>
<evidence type="ECO:0000313" key="16">
    <source>
        <dbReference type="Proteomes" id="UP000025229"/>
    </source>
</evidence>
<feature type="domain" description="E3 Ubiquitin ligase MUL1-like" evidence="13">
    <location>
        <begin position="90"/>
        <end position="236"/>
    </location>
</feature>
<evidence type="ECO:0000256" key="4">
    <source>
        <dbReference type="ARBA" id="ARBA00022679"/>
    </source>
</evidence>
<dbReference type="InterPro" id="IPR022170">
    <property type="entry name" value="MUL1-like"/>
</dbReference>
<evidence type="ECO:0000256" key="12">
    <source>
        <dbReference type="SAM" id="Phobius"/>
    </source>
</evidence>
<comment type="subcellular location">
    <subcellularLocation>
        <location evidence="2">Membrane</location>
        <topology evidence="2">Multi-pass membrane protein</topology>
    </subcellularLocation>
</comment>
<keyword evidence="14" id="KW-0436">Ligase</keyword>
<comment type="catalytic activity">
    <reaction evidence="1">
        <text>S-ubiquitinyl-[E2 ubiquitin-conjugating enzyme]-L-cysteine + [acceptor protein]-L-lysine = [E2 ubiquitin-conjugating enzyme]-L-cysteine + N(6)-ubiquitinyl-[acceptor protein]-L-lysine.</text>
        <dbReference type="EC" id="2.3.2.27"/>
    </reaction>
</comment>
<sequence length="248" mass="26587">MLFTIIFTAFGLLACVAAGVLLYFRKKALDNTAAMSATETSPARSVAGAGPGTTVEVKGTLKCEEPLTGEMSGETCAYYKSQVIREYRDTDRDADGDTRTRHKTEVVASNERFAPFAVEDGSGRVEVRAEEAEVDALRVVERFEQDAGGGGITLGGMRFDFGHGERTIGYRYVESVLPVDKPVYVLGAVGGDGRISAAGEGRFLVSYRSEEQLEKKYRKDARTLAVVAAGLFVFGLIFIAVGVGSAVV</sequence>
<organism evidence="14 16">
    <name type="scientific">Rubrobacter radiotolerans</name>
    <name type="common">Arthrobacter radiotolerans</name>
    <dbReference type="NCBI Taxonomy" id="42256"/>
    <lineage>
        <taxon>Bacteria</taxon>
        <taxon>Bacillati</taxon>
        <taxon>Actinomycetota</taxon>
        <taxon>Rubrobacteria</taxon>
        <taxon>Rubrobacterales</taxon>
        <taxon>Rubrobacteraceae</taxon>
        <taxon>Rubrobacter</taxon>
    </lineage>
</organism>
<evidence type="ECO:0000313" key="14">
    <source>
        <dbReference type="EMBL" id="AHY47936.1"/>
    </source>
</evidence>
<dbReference type="GO" id="GO:0061630">
    <property type="term" value="F:ubiquitin protein ligase activity"/>
    <property type="evidence" value="ECO:0007669"/>
    <property type="project" value="UniProtKB-EC"/>
</dbReference>
<evidence type="ECO:0000259" key="13">
    <source>
        <dbReference type="Pfam" id="PF12483"/>
    </source>
</evidence>
<name>A0A023X6U1_RUBRA</name>
<dbReference type="RefSeq" id="WP_038683253.1">
    <property type="nucleotide sequence ID" value="NZ_CP007514.1"/>
</dbReference>
<feature type="transmembrane region" description="Helical" evidence="12">
    <location>
        <begin position="6"/>
        <end position="24"/>
    </location>
</feature>
<reference evidence="14 16" key="1">
    <citation type="submission" date="2014-03" db="EMBL/GenBank/DDBJ databases">
        <title>Complete genome sequence of the Radio-Resistant Rubrobacter radiotolerans RSPS-4.</title>
        <authorList>
            <person name="Egas C.C."/>
            <person name="Barroso C.C."/>
            <person name="Froufe H.J.C."/>
            <person name="Pacheco J.J."/>
            <person name="Albuquerque L.L."/>
            <person name="da Costa M.M.S."/>
        </authorList>
    </citation>
    <scope>NUCLEOTIDE SEQUENCE [LARGE SCALE GENOMIC DNA]</scope>
    <source>
        <strain evidence="14 16">RSPS-4</strain>
    </source>
</reference>
<gene>
    <name evidence="14" type="ORF">RradSPS_2653</name>
    <name evidence="15" type="ORF">SIL72_00900</name>
</gene>
<evidence type="ECO:0000256" key="1">
    <source>
        <dbReference type="ARBA" id="ARBA00000900"/>
    </source>
</evidence>
<keyword evidence="9" id="KW-0862">Zinc</keyword>
<dbReference type="Pfam" id="PF12483">
    <property type="entry name" value="GIDE"/>
    <property type="match status" value="1"/>
</dbReference>
<dbReference type="Proteomes" id="UP000025229">
    <property type="component" value="Chromosome"/>
</dbReference>
<dbReference type="EC" id="2.3.2.27" evidence="3"/>
<evidence type="ECO:0000256" key="3">
    <source>
        <dbReference type="ARBA" id="ARBA00012483"/>
    </source>
</evidence>
<keyword evidence="5 12" id="KW-0812">Transmembrane</keyword>
<dbReference type="EMBL" id="JAWXXX010000001">
    <property type="protein sequence ID" value="MDX5892575.1"/>
    <property type="molecule type" value="Genomic_DNA"/>
</dbReference>
<evidence type="ECO:0000313" key="15">
    <source>
        <dbReference type="EMBL" id="MDX5892575.1"/>
    </source>
</evidence>
<proteinExistence type="predicted"/>
<dbReference type="PANTHER" id="PTHR47568:SF2">
    <property type="entry name" value="E3 UBIQUITIN-PROTEIN LIGASE SP1-RELATED"/>
    <property type="match status" value="1"/>
</dbReference>
<dbReference type="OrthoDB" id="981206at2"/>
<feature type="transmembrane region" description="Helical" evidence="12">
    <location>
        <begin position="224"/>
        <end position="247"/>
    </location>
</feature>
<evidence type="ECO:0000256" key="7">
    <source>
        <dbReference type="ARBA" id="ARBA00022771"/>
    </source>
</evidence>
<dbReference type="KEGG" id="rrd:RradSPS_2653"/>
<dbReference type="EMBL" id="CP007514">
    <property type="protein sequence ID" value="AHY47936.1"/>
    <property type="molecule type" value="Genomic_DNA"/>
</dbReference>
<dbReference type="GO" id="GO:0016567">
    <property type="term" value="P:protein ubiquitination"/>
    <property type="evidence" value="ECO:0007669"/>
    <property type="project" value="InterPro"/>
</dbReference>
<accession>A0A023X6U1</accession>
<evidence type="ECO:0000256" key="6">
    <source>
        <dbReference type="ARBA" id="ARBA00022723"/>
    </source>
</evidence>
<evidence type="ECO:0000256" key="2">
    <source>
        <dbReference type="ARBA" id="ARBA00004141"/>
    </source>
</evidence>
<keyword evidence="8" id="KW-0833">Ubl conjugation pathway</keyword>
<dbReference type="STRING" id="42256.RradSPS_2653"/>
<dbReference type="Proteomes" id="UP001281130">
    <property type="component" value="Unassembled WGS sequence"/>
</dbReference>
<keyword evidence="7" id="KW-0863">Zinc-finger</keyword>
<keyword evidence="11 12" id="KW-0472">Membrane</keyword>